<feature type="binding site" evidence="3">
    <location>
        <position position="275"/>
    </location>
    <ligand>
        <name>ATP</name>
        <dbReference type="ChEBI" id="CHEBI:30616"/>
    </ligand>
</feature>
<dbReference type="PROSITE" id="PS50011">
    <property type="entry name" value="PROTEIN_KINASE_DOM"/>
    <property type="match status" value="1"/>
</dbReference>
<dbReference type="Proteomes" id="UP001300502">
    <property type="component" value="Unassembled WGS sequence"/>
</dbReference>
<dbReference type="PROSITE" id="PS00107">
    <property type="entry name" value="PROTEIN_KINASE_ATP"/>
    <property type="match status" value="1"/>
</dbReference>
<evidence type="ECO:0000256" key="3">
    <source>
        <dbReference type="PROSITE-ProRule" id="PRU10141"/>
    </source>
</evidence>
<dbReference type="GO" id="GO:0035556">
    <property type="term" value="P:intracellular signal transduction"/>
    <property type="evidence" value="ECO:0007669"/>
    <property type="project" value="TreeGrafter"/>
</dbReference>
<feature type="region of interest" description="Disordered" evidence="4">
    <location>
        <begin position="1"/>
        <end position="21"/>
    </location>
</feature>
<reference evidence="6 7" key="1">
    <citation type="submission" date="2022-07" db="EMBL/GenBank/DDBJ databases">
        <title>Genome-wide signatures of adaptation to extreme environments.</title>
        <authorList>
            <person name="Cho C.H."/>
            <person name="Yoon H.S."/>
        </authorList>
    </citation>
    <scope>NUCLEOTIDE SEQUENCE [LARGE SCALE GENOMIC DNA]</scope>
    <source>
        <strain evidence="6 7">108.79 E11</strain>
    </source>
</reference>
<comment type="caution">
    <text evidence="6">The sequence shown here is derived from an EMBL/GenBank/DDBJ whole genome shotgun (WGS) entry which is preliminary data.</text>
</comment>
<dbReference type="InterPro" id="IPR008271">
    <property type="entry name" value="Ser/Thr_kinase_AS"/>
</dbReference>
<dbReference type="GO" id="GO:0005737">
    <property type="term" value="C:cytoplasm"/>
    <property type="evidence" value="ECO:0007669"/>
    <property type="project" value="TreeGrafter"/>
</dbReference>
<proteinExistence type="predicted"/>
<keyword evidence="1 3" id="KW-0547">Nucleotide-binding</keyword>
<dbReference type="SMART" id="SM00220">
    <property type="entry name" value="S_TKc"/>
    <property type="match status" value="1"/>
</dbReference>
<evidence type="ECO:0000256" key="4">
    <source>
        <dbReference type="SAM" id="MobiDB-lite"/>
    </source>
</evidence>
<keyword evidence="2 3" id="KW-0067">ATP-binding</keyword>
<dbReference type="Gene3D" id="1.10.510.10">
    <property type="entry name" value="Transferase(Phosphotransferase) domain 1"/>
    <property type="match status" value="1"/>
</dbReference>
<dbReference type="SUPFAM" id="SSF56112">
    <property type="entry name" value="Protein kinase-like (PK-like)"/>
    <property type="match status" value="1"/>
</dbReference>
<evidence type="ECO:0000256" key="2">
    <source>
        <dbReference type="ARBA" id="ARBA00022840"/>
    </source>
</evidence>
<sequence>MQSCPSPRTTGDFETKLNELDEIEPPDYEVSSVRRKKFQSYLEESFERNTVSGPVHLSSTELEEQKNFLMLSSLFHKLSFSGKASDFSSTANGAITSSETPQDVSTKTCSLEKMARFLFGVELNLKYKILLKRKVKLLLDEGLENLLLEPCNDEKHGTRIISLENIFYFQQKQNCVTVSLKGEEKLSLSFLKPEDASYFYHSLLRLLSQNYKTELDQDEPRLAEWLTGNWKNKPLVQKRFLNHDIILLQKIGQGTFGKVKLAFSVRRRKFVAVKKIYKEKLLKSYQTKTGVEKLLTECQVMMKLRHPNILKLYELYDDSKLNCFYLVMEYACRGPIMRLQDNRNVEPLKEDILRRIIFQVIQALCYMHSQGITHNDLKPDNILMCNDHSVKIGDFGESSYFSKSEKSKDWPTRLQGTPAMCAPELCLTSDKCPLTNFQYRYAPDVWSLGATTFFLATGRLPFEGQNLFEIYEFICVKPLVFPQRPRLSSNLQSFIRQAMTKEPPARPTIFELQEHPWLQTYTN</sequence>
<dbReference type="InterPro" id="IPR000719">
    <property type="entry name" value="Prot_kinase_dom"/>
</dbReference>
<protein>
    <recommendedName>
        <fullName evidence="5">Protein kinase domain-containing protein</fullName>
    </recommendedName>
</protein>
<dbReference type="AlphaFoldDB" id="A0AAV9IE54"/>
<organism evidence="6 7">
    <name type="scientific">Galdieria yellowstonensis</name>
    <dbReference type="NCBI Taxonomy" id="3028027"/>
    <lineage>
        <taxon>Eukaryota</taxon>
        <taxon>Rhodophyta</taxon>
        <taxon>Bangiophyceae</taxon>
        <taxon>Galdieriales</taxon>
        <taxon>Galdieriaceae</taxon>
        <taxon>Galdieria</taxon>
    </lineage>
</organism>
<name>A0AAV9IE54_9RHOD</name>
<gene>
    <name evidence="6" type="ORF">GAYE_SCF12G3379</name>
</gene>
<accession>A0AAV9IE54</accession>
<dbReference type="Pfam" id="PF00069">
    <property type="entry name" value="Pkinase"/>
    <property type="match status" value="1"/>
</dbReference>
<evidence type="ECO:0000256" key="1">
    <source>
        <dbReference type="ARBA" id="ARBA00022741"/>
    </source>
</evidence>
<evidence type="ECO:0000259" key="5">
    <source>
        <dbReference type="PROSITE" id="PS50011"/>
    </source>
</evidence>
<keyword evidence="7" id="KW-1185">Reference proteome</keyword>
<dbReference type="InterPro" id="IPR011009">
    <property type="entry name" value="Kinase-like_dom_sf"/>
</dbReference>
<dbReference type="InterPro" id="IPR017441">
    <property type="entry name" value="Protein_kinase_ATP_BS"/>
</dbReference>
<dbReference type="PROSITE" id="PS00108">
    <property type="entry name" value="PROTEIN_KINASE_ST"/>
    <property type="match status" value="1"/>
</dbReference>
<feature type="domain" description="Protein kinase" evidence="5">
    <location>
        <begin position="245"/>
        <end position="518"/>
    </location>
</feature>
<dbReference type="PANTHER" id="PTHR24346">
    <property type="entry name" value="MAP/MICROTUBULE AFFINITY-REGULATING KINASE"/>
    <property type="match status" value="1"/>
</dbReference>
<dbReference type="PANTHER" id="PTHR24346:SF77">
    <property type="entry name" value="SERINE THREONINE PROTEIN KINASE"/>
    <property type="match status" value="1"/>
</dbReference>
<dbReference type="EMBL" id="JANCYU010000030">
    <property type="protein sequence ID" value="KAK4525471.1"/>
    <property type="molecule type" value="Genomic_DNA"/>
</dbReference>
<dbReference type="GO" id="GO:0005524">
    <property type="term" value="F:ATP binding"/>
    <property type="evidence" value="ECO:0007669"/>
    <property type="project" value="UniProtKB-UniRule"/>
</dbReference>
<dbReference type="CDD" id="cd14008">
    <property type="entry name" value="STKc_LKB1_CaMKK"/>
    <property type="match status" value="1"/>
</dbReference>
<evidence type="ECO:0000313" key="7">
    <source>
        <dbReference type="Proteomes" id="UP001300502"/>
    </source>
</evidence>
<dbReference type="GO" id="GO:0004674">
    <property type="term" value="F:protein serine/threonine kinase activity"/>
    <property type="evidence" value="ECO:0007669"/>
    <property type="project" value="TreeGrafter"/>
</dbReference>
<evidence type="ECO:0000313" key="6">
    <source>
        <dbReference type="EMBL" id="KAK4525471.1"/>
    </source>
</evidence>